<dbReference type="Pfam" id="PF10531">
    <property type="entry name" value="SLBB"/>
    <property type="match status" value="1"/>
</dbReference>
<name>A0A0R3K0V5_CALMK</name>
<feature type="domain" description="4Fe-4S ferredoxin-type" evidence="8">
    <location>
        <begin position="289"/>
        <end position="320"/>
    </location>
</feature>
<keyword evidence="5" id="KW-0249">Electron transport</keyword>
<dbReference type="GO" id="GO:0009055">
    <property type="term" value="F:electron transfer activity"/>
    <property type="evidence" value="ECO:0007669"/>
    <property type="project" value="InterPro"/>
</dbReference>
<dbReference type="Pfam" id="PF13534">
    <property type="entry name" value="Fer4_17"/>
    <property type="match status" value="1"/>
</dbReference>
<evidence type="ECO:0000256" key="2">
    <source>
        <dbReference type="ARBA" id="ARBA00022485"/>
    </source>
</evidence>
<dbReference type="InterPro" id="IPR017900">
    <property type="entry name" value="4Fe4S_Fe_S_CS"/>
</dbReference>
<accession>A0A0R3K0V5</accession>
<evidence type="ECO:0000256" key="6">
    <source>
        <dbReference type="ARBA" id="ARBA00023004"/>
    </source>
</evidence>
<dbReference type="GO" id="GO:0046872">
    <property type="term" value="F:metal ion binding"/>
    <property type="evidence" value="ECO:0007669"/>
    <property type="project" value="UniProtKB-KW"/>
</dbReference>
<dbReference type="GO" id="GO:0016020">
    <property type="term" value="C:membrane"/>
    <property type="evidence" value="ECO:0007669"/>
    <property type="project" value="InterPro"/>
</dbReference>
<keyword evidence="1" id="KW-0813">Transport</keyword>
<dbReference type="SUPFAM" id="SSF51230">
    <property type="entry name" value="Single hybrid motif"/>
    <property type="match status" value="1"/>
</dbReference>
<dbReference type="OrthoDB" id="9767754at2"/>
<dbReference type="PIRSF" id="PIRSF036408">
    <property type="entry name" value="PduS_prd"/>
    <property type="match status" value="1"/>
</dbReference>
<gene>
    <name evidence="9" type="primary">rnfC</name>
    <name evidence="9" type="ORF">ABG79_01704</name>
</gene>
<proteinExistence type="predicted"/>
<keyword evidence="2" id="KW-0004">4Fe-4S</keyword>
<evidence type="ECO:0000256" key="7">
    <source>
        <dbReference type="ARBA" id="ARBA00023014"/>
    </source>
</evidence>
<dbReference type="Gene3D" id="3.10.20.600">
    <property type="match status" value="1"/>
</dbReference>
<dbReference type="PROSITE" id="PS51379">
    <property type="entry name" value="4FE4S_FER_2"/>
    <property type="match status" value="2"/>
</dbReference>
<evidence type="ECO:0000259" key="8">
    <source>
        <dbReference type="PROSITE" id="PS51379"/>
    </source>
</evidence>
<reference evidence="9 10" key="1">
    <citation type="submission" date="2015-09" db="EMBL/GenBank/DDBJ databases">
        <title>Draft genome sequence of a Caloramator mitchellensis, a moderate thermophile from the Great Artesian Basin of Australia.</title>
        <authorList>
            <person name="Patel B.K."/>
        </authorList>
    </citation>
    <scope>NUCLEOTIDE SEQUENCE [LARGE SCALE GENOMIC DNA]</scope>
    <source>
        <strain evidence="9 10">VF08</strain>
    </source>
</reference>
<feature type="domain" description="4Fe-4S ferredoxin-type" evidence="8">
    <location>
        <begin position="246"/>
        <end position="276"/>
    </location>
</feature>
<keyword evidence="3" id="KW-0479">Metal-binding</keyword>
<evidence type="ECO:0000313" key="10">
    <source>
        <dbReference type="Proteomes" id="UP000052015"/>
    </source>
</evidence>
<dbReference type="Pfam" id="PF13375">
    <property type="entry name" value="RnfC_N"/>
    <property type="match status" value="1"/>
</dbReference>
<dbReference type="InterPro" id="IPR011538">
    <property type="entry name" value="Nuo51_FMN-bd"/>
</dbReference>
<evidence type="ECO:0000256" key="4">
    <source>
        <dbReference type="ARBA" id="ARBA00022737"/>
    </source>
</evidence>
<evidence type="ECO:0000256" key="5">
    <source>
        <dbReference type="ARBA" id="ARBA00022982"/>
    </source>
</evidence>
<dbReference type="PANTHER" id="PTHR43034">
    <property type="entry name" value="ION-TRANSLOCATING OXIDOREDUCTASE COMPLEX SUBUNIT C"/>
    <property type="match status" value="1"/>
</dbReference>
<dbReference type="STRING" id="908809.ABG79_01704"/>
<dbReference type="SUPFAM" id="SSF142984">
    <property type="entry name" value="Nqo1 middle domain-like"/>
    <property type="match status" value="1"/>
</dbReference>
<dbReference type="SUPFAM" id="SSF142019">
    <property type="entry name" value="Nqo1 FMN-binding domain-like"/>
    <property type="match status" value="1"/>
</dbReference>
<dbReference type="SUPFAM" id="SSF46548">
    <property type="entry name" value="alpha-helical ferredoxin"/>
    <property type="match status" value="1"/>
</dbReference>
<evidence type="ECO:0000256" key="3">
    <source>
        <dbReference type="ARBA" id="ARBA00022723"/>
    </source>
</evidence>
<dbReference type="PROSITE" id="PS00198">
    <property type="entry name" value="4FE4S_FER_1"/>
    <property type="match status" value="1"/>
</dbReference>
<dbReference type="InterPro" id="IPR017896">
    <property type="entry name" value="4Fe4S_Fe-S-bd"/>
</dbReference>
<comment type="caution">
    <text evidence="9">The sequence shown here is derived from an EMBL/GenBank/DDBJ whole genome shotgun (WGS) entry which is preliminary data.</text>
</comment>
<dbReference type="PATRIC" id="fig|908809.3.peg.1705"/>
<dbReference type="InterPro" id="IPR011053">
    <property type="entry name" value="Single_hybrid_motif"/>
</dbReference>
<dbReference type="PANTHER" id="PTHR43034:SF2">
    <property type="entry name" value="ION-TRANSLOCATING OXIDOREDUCTASE COMPLEX SUBUNIT C"/>
    <property type="match status" value="1"/>
</dbReference>
<keyword evidence="10" id="KW-1185">Reference proteome</keyword>
<keyword evidence="4" id="KW-0677">Repeat</keyword>
<dbReference type="AlphaFoldDB" id="A0A0R3K0V5"/>
<dbReference type="GO" id="GO:0051539">
    <property type="term" value="F:4 iron, 4 sulfur cluster binding"/>
    <property type="evidence" value="ECO:0007669"/>
    <property type="project" value="UniProtKB-KW"/>
</dbReference>
<dbReference type="InterPro" id="IPR026902">
    <property type="entry name" value="RnfC_N"/>
</dbReference>
<dbReference type="Gene3D" id="3.40.50.11540">
    <property type="entry name" value="NADH-ubiquinone oxidoreductase 51kDa subunit"/>
    <property type="match status" value="1"/>
</dbReference>
<dbReference type="InterPro" id="IPR017054">
    <property type="entry name" value="PduS"/>
</dbReference>
<evidence type="ECO:0000313" key="9">
    <source>
        <dbReference type="EMBL" id="KRQ86498.1"/>
    </source>
</evidence>
<organism evidence="9 10">
    <name type="scientific">Caloramator mitchellensis</name>
    <dbReference type="NCBI Taxonomy" id="908809"/>
    <lineage>
        <taxon>Bacteria</taxon>
        <taxon>Bacillati</taxon>
        <taxon>Bacillota</taxon>
        <taxon>Clostridia</taxon>
        <taxon>Eubacteriales</taxon>
        <taxon>Clostridiaceae</taxon>
        <taxon>Caloramator</taxon>
    </lineage>
</organism>
<sequence length="446" mass="49269">MDLIEKIYNAGVVGAGGAGFPSHIKLNNRAEYLIINGVECEPLLGTDKFLMRNKAKEIVLAINEIAKNLGAREVFIATKESYNEEINSVTKEIKENGFRIKIHKMKSFYPAGDEQVLVKEVIGKTVPPGGIPINVNTVVSNVGTAYNIYEAINDKPVIRKFISILGEIKNPMILNVPIGTSILECINAAGGSTIKDYAIIIGGPMMGKIISHEEAKNRTITKTDGALIIISKNHVLYKRKSLGLDKIIKISKSACIQCSYCTDLCPRFLLGHVIRPHRIMRALTCFDEDNEIFNESLLCSECGVCENYACPMGLSPREVNVYIKSIVRAKGKKANQKLLEENSMRDFRLVPTEKLLIRLGLNKYKTQKLQSYMEISADKVTISLKQHIGSPAKPVVEVGQRVEEGQLIGDIEKNLLGAKIHASISGIVKHVGEQIVIESDNKEVIK</sequence>
<dbReference type="RefSeq" id="WP_057979035.1">
    <property type="nucleotide sequence ID" value="NZ_LKHP01000009.1"/>
</dbReference>
<evidence type="ECO:0000256" key="1">
    <source>
        <dbReference type="ARBA" id="ARBA00022448"/>
    </source>
</evidence>
<keyword evidence="6" id="KW-0408">Iron</keyword>
<dbReference type="Pfam" id="PF01512">
    <property type="entry name" value="Complex1_51K"/>
    <property type="match status" value="1"/>
</dbReference>
<dbReference type="InterPro" id="IPR010208">
    <property type="entry name" value="Ion_transpt_RnfC/RsxC"/>
</dbReference>
<dbReference type="Proteomes" id="UP000052015">
    <property type="component" value="Unassembled WGS sequence"/>
</dbReference>
<dbReference type="InterPro" id="IPR037225">
    <property type="entry name" value="Nuo51_FMN-bd_sf"/>
</dbReference>
<keyword evidence="7" id="KW-0411">Iron-sulfur</keyword>
<dbReference type="InterPro" id="IPR019554">
    <property type="entry name" value="Soluble_ligand-bd"/>
</dbReference>
<protein>
    <submittedName>
        <fullName evidence="9">Electron transport complex protein RnfC</fullName>
    </submittedName>
</protein>
<dbReference type="EMBL" id="LKHP01000009">
    <property type="protein sequence ID" value="KRQ86498.1"/>
    <property type="molecule type" value="Genomic_DNA"/>
</dbReference>